<dbReference type="SUPFAM" id="SSF53098">
    <property type="entry name" value="Ribonuclease H-like"/>
    <property type="match status" value="1"/>
</dbReference>
<reference evidence="4" key="1">
    <citation type="submission" date="2010-08" db="EMBL/GenBank/DDBJ databases">
        <title>Genome sequence of Parvularcula bermudensis HTCC2503.</title>
        <authorList>
            <person name="Kang D.-M."/>
            <person name="Oh H.-M."/>
            <person name="Cho J.-C."/>
        </authorList>
    </citation>
    <scope>NUCLEOTIDE SEQUENCE [LARGE SCALE GENOMIC DNA]</scope>
    <source>
        <strain evidence="4">ATCC BAA-594 / HTCC2503 / KCTC 12087</strain>
    </source>
</reference>
<evidence type="ECO:0000256" key="1">
    <source>
        <dbReference type="SAM" id="MobiDB-lite"/>
    </source>
</evidence>
<dbReference type="GO" id="GO:0003676">
    <property type="term" value="F:nucleic acid binding"/>
    <property type="evidence" value="ECO:0007669"/>
    <property type="project" value="InterPro"/>
</dbReference>
<feature type="region of interest" description="Disordered" evidence="1">
    <location>
        <begin position="144"/>
        <end position="164"/>
    </location>
</feature>
<evidence type="ECO:0000313" key="3">
    <source>
        <dbReference type="EMBL" id="ADM08191.1"/>
    </source>
</evidence>
<dbReference type="AlphaFoldDB" id="E0TAY2"/>
<gene>
    <name evidence="3" type="ordered locus">PB2503_00552</name>
</gene>
<dbReference type="Pfam" id="PF13683">
    <property type="entry name" value="rve_3"/>
    <property type="match status" value="1"/>
</dbReference>
<name>E0TAY2_PARBH</name>
<dbReference type="PROSITE" id="PS50994">
    <property type="entry name" value="INTEGRASE"/>
    <property type="match status" value="1"/>
</dbReference>
<dbReference type="GO" id="GO:0015074">
    <property type="term" value="P:DNA integration"/>
    <property type="evidence" value="ECO:0007669"/>
    <property type="project" value="InterPro"/>
</dbReference>
<evidence type="ECO:0000259" key="2">
    <source>
        <dbReference type="PROSITE" id="PS50994"/>
    </source>
</evidence>
<protein>
    <recommendedName>
        <fullName evidence="2">Integrase catalytic domain-containing protein</fullName>
    </recommendedName>
</protein>
<dbReference type="eggNOG" id="COG2801">
    <property type="taxonomic scope" value="Bacteria"/>
</dbReference>
<dbReference type="InterPro" id="IPR050900">
    <property type="entry name" value="Transposase_IS3/IS150/IS904"/>
</dbReference>
<accession>E0TAY2</accession>
<reference evidence="3 4" key="2">
    <citation type="journal article" date="2011" name="J. Bacteriol.">
        <title>Complete genome sequence of strain HTCC2503T of Parvularcula bermudensis, the type species of the order "Parvularculales" in the class Alphaproteobacteria.</title>
        <authorList>
            <person name="Oh H.M."/>
            <person name="Kang I."/>
            <person name="Vergin K.L."/>
            <person name="Kang D."/>
            <person name="Rhee K.H."/>
            <person name="Giovannoni S.J."/>
            <person name="Cho J.C."/>
        </authorList>
    </citation>
    <scope>NUCLEOTIDE SEQUENCE [LARGE SCALE GENOMIC DNA]</scope>
    <source>
        <strain evidence="4">ATCC BAA-594 / HTCC2503 / KCTC 12087</strain>
    </source>
</reference>
<dbReference type="Gene3D" id="3.30.420.10">
    <property type="entry name" value="Ribonuclease H-like superfamily/Ribonuclease H"/>
    <property type="match status" value="1"/>
</dbReference>
<dbReference type="InterPro" id="IPR036397">
    <property type="entry name" value="RNaseH_sf"/>
</dbReference>
<dbReference type="Proteomes" id="UP000001302">
    <property type="component" value="Chromosome"/>
</dbReference>
<organism evidence="3 4">
    <name type="scientific">Parvularcula bermudensis (strain ATCC BAA-594 / HTCC2503 / KCTC 12087)</name>
    <dbReference type="NCBI Taxonomy" id="314260"/>
    <lineage>
        <taxon>Bacteria</taxon>
        <taxon>Pseudomonadati</taxon>
        <taxon>Pseudomonadota</taxon>
        <taxon>Alphaproteobacteria</taxon>
        <taxon>Parvularculales</taxon>
        <taxon>Parvularculaceae</taxon>
        <taxon>Parvularcula</taxon>
    </lineage>
</organism>
<keyword evidence="4" id="KW-1185">Reference proteome</keyword>
<feature type="domain" description="Integrase catalytic" evidence="2">
    <location>
        <begin position="1"/>
        <end position="145"/>
    </location>
</feature>
<dbReference type="KEGG" id="pbr:PB2503_00552"/>
<proteinExistence type="predicted"/>
<dbReference type="STRING" id="314260.PB2503_00552"/>
<dbReference type="InterPro" id="IPR001584">
    <property type="entry name" value="Integrase_cat-core"/>
</dbReference>
<dbReference type="EMBL" id="CP002156">
    <property type="protein sequence ID" value="ADM08191.1"/>
    <property type="molecule type" value="Genomic_DNA"/>
</dbReference>
<dbReference type="PANTHER" id="PTHR46889:SF4">
    <property type="entry name" value="TRANSPOSASE INSO FOR INSERTION SEQUENCE ELEMENT IS911B-RELATED"/>
    <property type="match status" value="1"/>
</dbReference>
<sequence>MAFVMDAHDREAIAHAAVANCGISGSDVRDMMLEALKRCFRTIRAPHRVEFLSDIGSPYTAKATRHFAISLGPKPRFTPVASPESNGISEAFVKAFKRDYVRVRPIPDARTALPQIAGWFEDYNENHPHSGLKWKSPREFRNVHQPSRLSGETGATPPCKAKYD</sequence>
<dbReference type="PANTHER" id="PTHR46889">
    <property type="entry name" value="TRANSPOSASE INSF FOR INSERTION SEQUENCE IS3B-RELATED"/>
    <property type="match status" value="1"/>
</dbReference>
<evidence type="ECO:0000313" key="4">
    <source>
        <dbReference type="Proteomes" id="UP000001302"/>
    </source>
</evidence>
<dbReference type="InterPro" id="IPR012337">
    <property type="entry name" value="RNaseH-like_sf"/>
</dbReference>
<dbReference type="HOGENOM" id="CLU_052819_4_0_5"/>